<dbReference type="AlphaFoldDB" id="A0A4U5VE26"/>
<organism evidence="1 2">
    <name type="scientific">Collichthys lucidus</name>
    <name type="common">Big head croaker</name>
    <name type="synonym">Sciaena lucida</name>
    <dbReference type="NCBI Taxonomy" id="240159"/>
    <lineage>
        <taxon>Eukaryota</taxon>
        <taxon>Metazoa</taxon>
        <taxon>Chordata</taxon>
        <taxon>Craniata</taxon>
        <taxon>Vertebrata</taxon>
        <taxon>Euteleostomi</taxon>
        <taxon>Actinopterygii</taxon>
        <taxon>Neopterygii</taxon>
        <taxon>Teleostei</taxon>
        <taxon>Neoteleostei</taxon>
        <taxon>Acanthomorphata</taxon>
        <taxon>Eupercaria</taxon>
        <taxon>Sciaenidae</taxon>
        <taxon>Collichthys</taxon>
    </lineage>
</organism>
<dbReference type="Proteomes" id="UP000298787">
    <property type="component" value="Chromosome 18"/>
</dbReference>
<reference evidence="1 2" key="1">
    <citation type="submission" date="2019-01" db="EMBL/GenBank/DDBJ databases">
        <title>Genome Assembly of Collichthys lucidus.</title>
        <authorList>
            <person name="Cai M."/>
            <person name="Xiao S."/>
        </authorList>
    </citation>
    <scope>NUCLEOTIDE SEQUENCE [LARGE SCALE GENOMIC DNA]</scope>
    <source>
        <strain evidence="1">JT15FE1705JMU</strain>
        <tissue evidence="1">Muscle</tissue>
    </source>
</reference>
<proteinExistence type="predicted"/>
<evidence type="ECO:0000313" key="2">
    <source>
        <dbReference type="Proteomes" id="UP000298787"/>
    </source>
</evidence>
<evidence type="ECO:0000313" key="1">
    <source>
        <dbReference type="EMBL" id="TKS86258.1"/>
    </source>
</evidence>
<accession>A0A4U5VE26</accession>
<sequence>MYRYTLSLRAESTTEHRIGCRRIAEKLKTFHKNLHGGPYVLLYPDGTKITDIPGTDVPFTLKEYKEALGKAYQSITLHICTAKDFFTSYSECIIIGEPSGLDGTEQCHVADCWVLQAYQI</sequence>
<keyword evidence="2" id="KW-1185">Reference proteome</keyword>
<name>A0A4U5VE26_COLLU</name>
<gene>
    <name evidence="1" type="ORF">D9C73_020375</name>
</gene>
<dbReference type="EMBL" id="CM014095">
    <property type="protein sequence ID" value="TKS86258.1"/>
    <property type="molecule type" value="Genomic_DNA"/>
</dbReference>
<protein>
    <submittedName>
        <fullName evidence="1">Uncharacterized protein</fullName>
    </submittedName>
</protein>